<dbReference type="InterPro" id="IPR016040">
    <property type="entry name" value="NAD(P)-bd_dom"/>
</dbReference>
<keyword evidence="1" id="KW-0456">Lyase</keyword>
<sequence>MPPFFVTILLDEVYNLIAQSHVAVSFEIPDYTVDVVAIGALHLLEARSLQDRQIQIGIYNQRQISSMHATQSRIDHRNHQARRFLPDRVLTRQRLRGTRLDPTVLQLQHSAN</sequence>
<organism evidence="3 4">
    <name type="scientific">Quercus suber</name>
    <name type="common">Cork oak</name>
    <dbReference type="NCBI Taxonomy" id="58331"/>
    <lineage>
        <taxon>Eukaryota</taxon>
        <taxon>Viridiplantae</taxon>
        <taxon>Streptophyta</taxon>
        <taxon>Embryophyta</taxon>
        <taxon>Tracheophyta</taxon>
        <taxon>Spermatophyta</taxon>
        <taxon>Magnoliopsida</taxon>
        <taxon>eudicotyledons</taxon>
        <taxon>Gunneridae</taxon>
        <taxon>Pentapetalae</taxon>
        <taxon>rosids</taxon>
        <taxon>fabids</taxon>
        <taxon>Fagales</taxon>
        <taxon>Fagaceae</taxon>
        <taxon>Quercus</taxon>
    </lineage>
</organism>
<dbReference type="GO" id="GO:0042351">
    <property type="term" value="P:'de novo' GDP-L-fucose biosynthetic process"/>
    <property type="evidence" value="ECO:0007669"/>
    <property type="project" value="TreeGrafter"/>
</dbReference>
<feature type="domain" description="NAD(P)-binding" evidence="2">
    <location>
        <begin position="8"/>
        <end position="49"/>
    </location>
</feature>
<evidence type="ECO:0000313" key="3">
    <source>
        <dbReference type="EMBL" id="KAK7817348.1"/>
    </source>
</evidence>
<dbReference type="AlphaFoldDB" id="A0AAW0IT09"/>
<dbReference type="Proteomes" id="UP000237347">
    <property type="component" value="Unassembled WGS sequence"/>
</dbReference>
<dbReference type="InterPro" id="IPR006368">
    <property type="entry name" value="GDP_Man_deHydtase"/>
</dbReference>
<reference evidence="3 4" key="1">
    <citation type="journal article" date="2018" name="Sci. Data">
        <title>The draft genome sequence of cork oak.</title>
        <authorList>
            <person name="Ramos A.M."/>
            <person name="Usie A."/>
            <person name="Barbosa P."/>
            <person name="Barros P.M."/>
            <person name="Capote T."/>
            <person name="Chaves I."/>
            <person name="Simoes F."/>
            <person name="Abreu I."/>
            <person name="Carrasquinho I."/>
            <person name="Faro C."/>
            <person name="Guimaraes J.B."/>
            <person name="Mendonca D."/>
            <person name="Nobrega F."/>
            <person name="Rodrigues L."/>
            <person name="Saibo N.J.M."/>
            <person name="Varela M.C."/>
            <person name="Egas C."/>
            <person name="Matos J."/>
            <person name="Miguel C.M."/>
            <person name="Oliveira M.M."/>
            <person name="Ricardo C.P."/>
            <person name="Goncalves S."/>
        </authorList>
    </citation>
    <scope>NUCLEOTIDE SEQUENCE [LARGE SCALE GENOMIC DNA]</scope>
    <source>
        <strain evidence="4">cv. HL8</strain>
    </source>
</reference>
<keyword evidence="4" id="KW-1185">Reference proteome</keyword>
<evidence type="ECO:0000259" key="2">
    <source>
        <dbReference type="Pfam" id="PF16363"/>
    </source>
</evidence>
<comment type="caution">
    <text evidence="3">The sequence shown here is derived from an EMBL/GenBank/DDBJ whole genome shotgun (WGS) entry which is preliminary data.</text>
</comment>
<dbReference type="PANTHER" id="PTHR43715">
    <property type="entry name" value="GDP-MANNOSE 4,6-DEHYDRATASE"/>
    <property type="match status" value="1"/>
</dbReference>
<dbReference type="PANTHER" id="PTHR43715:SF1">
    <property type="entry name" value="GDP-MANNOSE 4,6 DEHYDRATASE"/>
    <property type="match status" value="1"/>
</dbReference>
<gene>
    <name evidence="3" type="primary">GMD1_1</name>
    <name evidence="3" type="ORF">CFP56_042985</name>
</gene>
<proteinExistence type="predicted"/>
<dbReference type="GO" id="GO:0008446">
    <property type="term" value="F:GDP-mannose 4,6-dehydratase activity"/>
    <property type="evidence" value="ECO:0007669"/>
    <property type="project" value="InterPro"/>
</dbReference>
<protein>
    <submittedName>
        <fullName evidence="3">Gdp-mannose 4</fullName>
    </submittedName>
</protein>
<dbReference type="Pfam" id="PF16363">
    <property type="entry name" value="GDP_Man_Dehyd"/>
    <property type="match status" value="1"/>
</dbReference>
<evidence type="ECO:0000313" key="4">
    <source>
        <dbReference type="Proteomes" id="UP000237347"/>
    </source>
</evidence>
<dbReference type="Gene3D" id="3.40.50.720">
    <property type="entry name" value="NAD(P)-binding Rossmann-like Domain"/>
    <property type="match status" value="1"/>
</dbReference>
<name>A0AAW0IT09_QUESU</name>
<evidence type="ECO:0000256" key="1">
    <source>
        <dbReference type="ARBA" id="ARBA00023239"/>
    </source>
</evidence>
<accession>A0AAW0IT09</accession>
<dbReference type="EMBL" id="PKMF04000887">
    <property type="protein sequence ID" value="KAK7817348.1"/>
    <property type="molecule type" value="Genomic_DNA"/>
</dbReference>